<protein>
    <submittedName>
        <fullName evidence="1">Uncharacterized protein</fullName>
    </submittedName>
</protein>
<keyword evidence="2" id="KW-1185">Reference proteome</keyword>
<dbReference type="AlphaFoldDB" id="A0A9W7ZKQ4"/>
<dbReference type="Proteomes" id="UP001150538">
    <property type="component" value="Unassembled WGS sequence"/>
</dbReference>
<dbReference type="OrthoDB" id="16729at2759"/>
<evidence type="ECO:0000313" key="1">
    <source>
        <dbReference type="EMBL" id="KAJ1910104.1"/>
    </source>
</evidence>
<evidence type="ECO:0000313" key="2">
    <source>
        <dbReference type="Proteomes" id="UP001150538"/>
    </source>
</evidence>
<proteinExistence type="predicted"/>
<dbReference type="GO" id="GO:0005869">
    <property type="term" value="C:dynactin complex"/>
    <property type="evidence" value="ECO:0007669"/>
    <property type="project" value="InterPro"/>
</dbReference>
<dbReference type="Pfam" id="PF07426">
    <property type="entry name" value="Dynactin_p22"/>
    <property type="match status" value="1"/>
</dbReference>
<organism evidence="1 2">
    <name type="scientific">Mycoemilia scoparia</name>
    <dbReference type="NCBI Taxonomy" id="417184"/>
    <lineage>
        <taxon>Eukaryota</taxon>
        <taxon>Fungi</taxon>
        <taxon>Fungi incertae sedis</taxon>
        <taxon>Zoopagomycota</taxon>
        <taxon>Kickxellomycotina</taxon>
        <taxon>Kickxellomycetes</taxon>
        <taxon>Kickxellales</taxon>
        <taxon>Kickxellaceae</taxon>
        <taxon>Mycoemilia</taxon>
    </lineage>
</organism>
<name>A0A9W7ZKQ4_9FUNG</name>
<comment type="caution">
    <text evidence="1">The sequence shown here is derived from an EMBL/GenBank/DDBJ whole genome shotgun (WGS) entry which is preliminary data.</text>
</comment>
<accession>A0A9W7ZKQ4</accession>
<dbReference type="InterPro" id="IPR009991">
    <property type="entry name" value="DCTN3"/>
</dbReference>
<dbReference type="GO" id="GO:0061640">
    <property type="term" value="P:cytoskeleton-dependent cytokinesis"/>
    <property type="evidence" value="ECO:0007669"/>
    <property type="project" value="InterPro"/>
</dbReference>
<sequence length="173" mass="19801">MDVLNNRLDFLERVIDITSEKDLNSAQGNCLDRLFKIESLVKKMYEQNPVLTNFLRKYQQNKDVLIEGSELDIEVKSMDIPIKAELVLSSEEYISEITANVIEMAGKIKELSGKTQKRTEDYTKLRAQITDAADKYHQDIEAMSSLFVQSDYILSKMEAKVTALEKTLLELDA</sequence>
<reference evidence="1" key="1">
    <citation type="submission" date="2022-07" db="EMBL/GenBank/DDBJ databases">
        <title>Phylogenomic reconstructions and comparative analyses of Kickxellomycotina fungi.</title>
        <authorList>
            <person name="Reynolds N.K."/>
            <person name="Stajich J.E."/>
            <person name="Barry K."/>
            <person name="Grigoriev I.V."/>
            <person name="Crous P."/>
            <person name="Smith M.E."/>
        </authorList>
    </citation>
    <scope>NUCLEOTIDE SEQUENCE</scope>
    <source>
        <strain evidence="1">NBRC 100468</strain>
    </source>
</reference>
<gene>
    <name evidence="1" type="ORF">H4219_006283</name>
</gene>
<dbReference type="EMBL" id="JANBPU010000629">
    <property type="protein sequence ID" value="KAJ1910104.1"/>
    <property type="molecule type" value="Genomic_DNA"/>
</dbReference>